<keyword evidence="3 7" id="KW-0812">Transmembrane</keyword>
<evidence type="ECO:0000313" key="9">
    <source>
        <dbReference type="Proteomes" id="UP000295304"/>
    </source>
</evidence>
<keyword evidence="9" id="KW-1185">Reference proteome</keyword>
<evidence type="ECO:0000256" key="2">
    <source>
        <dbReference type="ARBA" id="ARBA00022475"/>
    </source>
</evidence>
<evidence type="ECO:0000256" key="5">
    <source>
        <dbReference type="ARBA" id="ARBA00023136"/>
    </source>
</evidence>
<comment type="caution">
    <text evidence="8">The sequence shown here is derived from an EMBL/GenBank/DDBJ whole genome shotgun (WGS) entry which is preliminary data.</text>
</comment>
<feature type="transmembrane region" description="Helical" evidence="7">
    <location>
        <begin position="159"/>
        <end position="179"/>
    </location>
</feature>
<feature type="transmembrane region" description="Helical" evidence="7">
    <location>
        <begin position="102"/>
        <end position="121"/>
    </location>
</feature>
<evidence type="ECO:0000256" key="6">
    <source>
        <dbReference type="SAM" id="MobiDB-lite"/>
    </source>
</evidence>
<keyword evidence="4 7" id="KW-1133">Transmembrane helix</keyword>
<feature type="compositionally biased region" description="Basic and acidic residues" evidence="6">
    <location>
        <begin position="214"/>
        <end position="233"/>
    </location>
</feature>
<evidence type="ECO:0000256" key="4">
    <source>
        <dbReference type="ARBA" id="ARBA00022989"/>
    </source>
</evidence>
<dbReference type="OrthoDB" id="948134at2"/>
<evidence type="ECO:0000256" key="3">
    <source>
        <dbReference type="ARBA" id="ARBA00022692"/>
    </source>
</evidence>
<dbReference type="RefSeq" id="WP_132939589.1">
    <property type="nucleotide sequence ID" value="NZ_CP119676.1"/>
</dbReference>
<reference evidence="8 9" key="1">
    <citation type="submission" date="2019-03" db="EMBL/GenBank/DDBJ databases">
        <title>Genomic Encyclopedia of Type Strains, Phase IV (KMG-IV): sequencing the most valuable type-strain genomes for metagenomic binning, comparative biology and taxonomic classification.</title>
        <authorList>
            <person name="Goeker M."/>
        </authorList>
    </citation>
    <scope>NUCLEOTIDE SEQUENCE [LARGE SCALE GENOMIC DNA]</scope>
    <source>
        <strain evidence="8 9">DSM 101688</strain>
    </source>
</reference>
<feature type="region of interest" description="Disordered" evidence="6">
    <location>
        <begin position="205"/>
        <end position="233"/>
    </location>
</feature>
<dbReference type="InterPro" id="IPR051311">
    <property type="entry name" value="DedA_domain"/>
</dbReference>
<feature type="transmembrane region" description="Helical" evidence="7">
    <location>
        <begin position="42"/>
        <end position="63"/>
    </location>
</feature>
<evidence type="ECO:0000256" key="7">
    <source>
        <dbReference type="SAM" id="Phobius"/>
    </source>
</evidence>
<name>A0A4R3J8P3_9PROT</name>
<dbReference type="EMBL" id="SLZW01000008">
    <property type="protein sequence ID" value="TCS61293.1"/>
    <property type="molecule type" value="Genomic_DNA"/>
</dbReference>
<organism evidence="8 9">
    <name type="scientific">Varunaivibrio sulfuroxidans</name>
    <dbReference type="NCBI Taxonomy" id="1773489"/>
    <lineage>
        <taxon>Bacteria</taxon>
        <taxon>Pseudomonadati</taxon>
        <taxon>Pseudomonadota</taxon>
        <taxon>Alphaproteobacteria</taxon>
        <taxon>Rhodospirillales</taxon>
        <taxon>Magnetovibrionaceae</taxon>
        <taxon>Varunaivibrio</taxon>
    </lineage>
</organism>
<keyword evidence="5 7" id="KW-0472">Membrane</keyword>
<feature type="transmembrane region" description="Helical" evidence="7">
    <location>
        <begin position="13"/>
        <end position="35"/>
    </location>
</feature>
<sequence length="233" mass="25704">MEWSLGILVKYKYLVLLPLGMIEGPLIALIAGFLSHSGVLDFWLAYAILILGDIIPDALFYALGYYGGKIDLVNTYLSGEKVKGLGRLWTRHGRLTMFFGKLAYGMGLPFLASAGAVKLPFGKFIQYAAPVTFFQYGVLMVLGYVLGNSYAMALNYVDLAYFALAGGVIAFIIVHVAVGRYARHKIDVMEEEVLEKNDALGKEDGAICEADDEGEKHPHAPNDRETRERNGKR</sequence>
<evidence type="ECO:0000313" key="8">
    <source>
        <dbReference type="EMBL" id="TCS61293.1"/>
    </source>
</evidence>
<evidence type="ECO:0000256" key="1">
    <source>
        <dbReference type="ARBA" id="ARBA00004651"/>
    </source>
</evidence>
<accession>A0A4R3J8P3</accession>
<protein>
    <submittedName>
        <fullName evidence="8">Membrane protein DedA with SNARE-associated domain</fullName>
    </submittedName>
</protein>
<dbReference type="Proteomes" id="UP000295304">
    <property type="component" value="Unassembled WGS sequence"/>
</dbReference>
<feature type="transmembrane region" description="Helical" evidence="7">
    <location>
        <begin position="133"/>
        <end position="153"/>
    </location>
</feature>
<dbReference type="GO" id="GO:0005886">
    <property type="term" value="C:plasma membrane"/>
    <property type="evidence" value="ECO:0007669"/>
    <property type="project" value="UniProtKB-SubCell"/>
</dbReference>
<dbReference type="AlphaFoldDB" id="A0A4R3J8P3"/>
<comment type="subcellular location">
    <subcellularLocation>
        <location evidence="1">Cell membrane</location>
        <topology evidence="1">Multi-pass membrane protein</topology>
    </subcellularLocation>
</comment>
<proteinExistence type="predicted"/>
<keyword evidence="2" id="KW-1003">Cell membrane</keyword>
<dbReference type="PANTHER" id="PTHR42709:SF6">
    <property type="entry name" value="UNDECAPRENYL PHOSPHATE TRANSPORTER A"/>
    <property type="match status" value="1"/>
</dbReference>
<gene>
    <name evidence="8" type="ORF">EDD55_10893</name>
</gene>
<dbReference type="PANTHER" id="PTHR42709">
    <property type="entry name" value="ALKALINE PHOSPHATASE LIKE PROTEIN"/>
    <property type="match status" value="1"/>
</dbReference>